<evidence type="ECO:0000313" key="2">
    <source>
        <dbReference type="Proteomes" id="UP001056778"/>
    </source>
</evidence>
<sequence length="1316" mass="143005">MTSANTEYEYTPVEGSLTINNKLEIEEDGKNAEKNTPDTDTEMTVERFNISEDSDNCNDDDNNNVSSNTSKTFLYIAACIGNLIAFTAGIWLGWTSPELPKLENNATTPLSTPSTPSQSAWIGSLLPLGAAIGPFAAGFSADLIGRKKTLLIAGIPFLISFISAAFGSSILIFYGLRFLSGLGVGSVFTVLPMYIGEIADDSVRGALGSFMQLFITGGLLFSYAIGPYVSIASFNLICLIPLILFFVGFFLLIPESPYFLLTQNKESESNQALTKLRGTSDVKAEMEETKNVVAETQANKGSFADIFKAKGTTKAMILSVALVAFQQFSGINVVLFYTYAVTGDSMRPDIATIMVGIMQVVFSCIAPLFVEKRGKRFLLLVSAIGMAISLAGFGYYFRLLDVGSSTDSISWLPLICLVIYNATYCAGFGPLPWAIMAELFPTNIKSAASTLTASICWFLGFLITKYFSVVTALVGAGVSFFIFCICCVLAAVFVYKFVPETSADLLAFTTGIWLAWSSPVLEKLSSTGDDNPLAEPITSTQQSWIGSLLTLGAALCPFFYAFVQDKFGRKYGLLLVAIPYTTAFLIAAFAKHVALFITLRFISGISVAGLFTVLPTYIAEVSDPPIRGMLGSTINNFLCSGLVVSYVIGAYLPIMWFNLISAIFPICFFVLFFMFAPDTPYYLIEKDRDQAEKALAFLRSKPINEVQTELKEIEQTVEESKANAASFLDIFKSKGTIKALVISVLLCIFQQLSGINVVLFYAQTIFDASGINMSSEIPPIIIGAMQFISSFVSPVLVDRLGRKILLLGSAVGMAIAEIALGVYFYLKDDGVNVEGINFLPILTLVIYIISYNCGFGPLPWTVMAELFSSNLAFLFSADFSALCLGMWLSWSSPMLDKLESEEDNNPLSAPITASEKSWIAGLLSLGAAVGPYLFAFLQDRIGRKWSLMLTAVPFLTASLMGAFGTHVALFYVCRFVAGVGLAGVFTVLTNYIAEVSDSSVRGMLGSTMNNYLCFGLVLGYCIGPYLSAMWFNLVEAIIPAIFFVLFFLFAPDSPYFLIEKNRGAAESALCFLRSKPIGDVQVELKEIEQSVEESKANAATFLDIFKTRGTTKALIISVTLLIFQQLSGINIVLFYAQDIFSASGTTISVEIPPMIIGGVQFASSFVTPFLVDRLGRKILLLISAAGMCLSETALGIYMFLDSKDIDMSAINFFPILTLVLFIISYNCGFGPLPWTVMAELFPSNIKSAASSFAVSCCWLASFLLTFFFGSVADAIGMGPSFWIFAGCCLVAFLFTLIYVPETKGKNFLEIQTILSA</sequence>
<accession>A0ACB9T515</accession>
<reference evidence="1" key="1">
    <citation type="submission" date="2022-04" db="EMBL/GenBank/DDBJ databases">
        <title>Chromosome-scale genome assembly of Holotrichia oblita Faldermann.</title>
        <authorList>
            <person name="Rongchong L."/>
        </authorList>
    </citation>
    <scope>NUCLEOTIDE SEQUENCE</scope>
    <source>
        <strain evidence="1">81SQS9</strain>
    </source>
</reference>
<dbReference type="EMBL" id="CM043019">
    <property type="protein sequence ID" value="KAI4461915.1"/>
    <property type="molecule type" value="Genomic_DNA"/>
</dbReference>
<evidence type="ECO:0000313" key="1">
    <source>
        <dbReference type="EMBL" id="KAI4461915.1"/>
    </source>
</evidence>
<proteinExistence type="predicted"/>
<name>A0ACB9T515_HOLOL</name>
<protein>
    <submittedName>
        <fullName evidence="1">Sugar transporter-like</fullName>
    </submittedName>
</protein>
<keyword evidence="2" id="KW-1185">Reference proteome</keyword>
<organism evidence="1 2">
    <name type="scientific">Holotrichia oblita</name>
    <name type="common">Chafer beetle</name>
    <dbReference type="NCBI Taxonomy" id="644536"/>
    <lineage>
        <taxon>Eukaryota</taxon>
        <taxon>Metazoa</taxon>
        <taxon>Ecdysozoa</taxon>
        <taxon>Arthropoda</taxon>
        <taxon>Hexapoda</taxon>
        <taxon>Insecta</taxon>
        <taxon>Pterygota</taxon>
        <taxon>Neoptera</taxon>
        <taxon>Endopterygota</taxon>
        <taxon>Coleoptera</taxon>
        <taxon>Polyphaga</taxon>
        <taxon>Scarabaeiformia</taxon>
        <taxon>Scarabaeidae</taxon>
        <taxon>Melolonthinae</taxon>
        <taxon>Holotrichia</taxon>
    </lineage>
</organism>
<comment type="caution">
    <text evidence="1">The sequence shown here is derived from an EMBL/GenBank/DDBJ whole genome shotgun (WGS) entry which is preliminary data.</text>
</comment>
<gene>
    <name evidence="1" type="ORF">MML48_5g00011073</name>
</gene>
<dbReference type="Proteomes" id="UP001056778">
    <property type="component" value="Chromosome 5"/>
</dbReference>